<reference evidence="1 2" key="1">
    <citation type="submission" date="2023-10" db="EMBL/GenBank/DDBJ databases">
        <title>Chromosome-scale genome assembly provides insights into flower coloration mechanisms of Canna indica.</title>
        <authorList>
            <person name="Li C."/>
        </authorList>
    </citation>
    <scope>NUCLEOTIDE SEQUENCE [LARGE SCALE GENOMIC DNA]</scope>
    <source>
        <tissue evidence="1">Flower</tissue>
    </source>
</reference>
<organism evidence="1 2">
    <name type="scientific">Canna indica</name>
    <name type="common">Indian-shot</name>
    <dbReference type="NCBI Taxonomy" id="4628"/>
    <lineage>
        <taxon>Eukaryota</taxon>
        <taxon>Viridiplantae</taxon>
        <taxon>Streptophyta</taxon>
        <taxon>Embryophyta</taxon>
        <taxon>Tracheophyta</taxon>
        <taxon>Spermatophyta</taxon>
        <taxon>Magnoliopsida</taxon>
        <taxon>Liliopsida</taxon>
        <taxon>Zingiberales</taxon>
        <taxon>Cannaceae</taxon>
        <taxon>Canna</taxon>
    </lineage>
</organism>
<dbReference type="Proteomes" id="UP001327560">
    <property type="component" value="Chromosome 4"/>
</dbReference>
<evidence type="ECO:0000313" key="2">
    <source>
        <dbReference type="Proteomes" id="UP001327560"/>
    </source>
</evidence>
<keyword evidence="2" id="KW-1185">Reference proteome</keyword>
<name>A0AAQ3KH55_9LILI</name>
<sequence length="142" mass="15844">MAPSNPRLQPSNKASSQGKRLVFWARLEGSRPELKQAQFCDFDEFQQASWLLNINLAQFSVLLSQLTSSPVNSSKHYQQWYQHYQQWAQSGITLPTSLKGVGGHILLEVLALHLLAIILQYSLNSSVLLLSDEVISSDGSDS</sequence>
<dbReference type="EMBL" id="CP136893">
    <property type="protein sequence ID" value="WOL06197.1"/>
    <property type="molecule type" value="Genomic_DNA"/>
</dbReference>
<dbReference type="AlphaFoldDB" id="A0AAQ3KH55"/>
<gene>
    <name evidence="1" type="ORF">Cni_G14929</name>
</gene>
<proteinExistence type="predicted"/>
<protein>
    <submittedName>
        <fullName evidence="1">Uncharacterized protein</fullName>
    </submittedName>
</protein>
<accession>A0AAQ3KH55</accession>
<evidence type="ECO:0000313" key="1">
    <source>
        <dbReference type="EMBL" id="WOL06197.1"/>
    </source>
</evidence>